<organism evidence="1 2">
    <name type="scientific">Nezara viridula</name>
    <name type="common">Southern green stink bug</name>
    <name type="synonym">Cimex viridulus</name>
    <dbReference type="NCBI Taxonomy" id="85310"/>
    <lineage>
        <taxon>Eukaryota</taxon>
        <taxon>Metazoa</taxon>
        <taxon>Ecdysozoa</taxon>
        <taxon>Arthropoda</taxon>
        <taxon>Hexapoda</taxon>
        <taxon>Insecta</taxon>
        <taxon>Pterygota</taxon>
        <taxon>Neoptera</taxon>
        <taxon>Paraneoptera</taxon>
        <taxon>Hemiptera</taxon>
        <taxon>Heteroptera</taxon>
        <taxon>Panheteroptera</taxon>
        <taxon>Pentatomomorpha</taxon>
        <taxon>Pentatomoidea</taxon>
        <taxon>Pentatomidae</taxon>
        <taxon>Pentatominae</taxon>
        <taxon>Nezara</taxon>
    </lineage>
</organism>
<proteinExistence type="predicted"/>
<evidence type="ECO:0000313" key="2">
    <source>
        <dbReference type="Proteomes" id="UP001152798"/>
    </source>
</evidence>
<name>A0A9P0H063_NEZVI</name>
<dbReference type="OrthoDB" id="6628203at2759"/>
<dbReference type="AlphaFoldDB" id="A0A9P0H063"/>
<evidence type="ECO:0000313" key="1">
    <source>
        <dbReference type="EMBL" id="CAH1389941.1"/>
    </source>
</evidence>
<sequence length="107" mass="12253">MDKCKDKNGNVIEEKSLVLDRWGEHFDELWDKSEDEKNNAGVLIPNDTDIELPDIEDVTEAIYIKLNLYTSSLRSWKMKVVTQETNALIGKVPIKMSPCELLFDIAP</sequence>
<protein>
    <submittedName>
        <fullName evidence="1">Uncharacterized protein</fullName>
    </submittedName>
</protein>
<dbReference type="EMBL" id="OV725077">
    <property type="protein sequence ID" value="CAH1389941.1"/>
    <property type="molecule type" value="Genomic_DNA"/>
</dbReference>
<gene>
    <name evidence="1" type="ORF">NEZAVI_LOCUS1223</name>
</gene>
<dbReference type="Proteomes" id="UP001152798">
    <property type="component" value="Chromosome 1"/>
</dbReference>
<keyword evidence="2" id="KW-1185">Reference proteome</keyword>
<accession>A0A9P0H063</accession>
<reference evidence="1" key="1">
    <citation type="submission" date="2022-01" db="EMBL/GenBank/DDBJ databases">
        <authorList>
            <person name="King R."/>
        </authorList>
    </citation>
    <scope>NUCLEOTIDE SEQUENCE</scope>
</reference>